<dbReference type="InterPro" id="IPR007165">
    <property type="entry name" value="Phage_holin_4_2"/>
</dbReference>
<dbReference type="STRING" id="571913.VV02_25265"/>
<dbReference type="EMBL" id="CP011112">
    <property type="protein sequence ID" value="AKU18382.1"/>
    <property type="molecule type" value="Genomic_DNA"/>
</dbReference>
<accession>A0A0K1JNT6</accession>
<dbReference type="KEGG" id="lmoi:VV02_25265"/>
<feature type="transmembrane region" description="Helical" evidence="1">
    <location>
        <begin position="38"/>
        <end position="55"/>
    </location>
</feature>
<name>A0A0K1JNT6_9MICO</name>
<dbReference type="AlphaFoldDB" id="A0A0K1JNT6"/>
<feature type="transmembrane region" description="Helical" evidence="1">
    <location>
        <begin position="12"/>
        <end position="32"/>
    </location>
</feature>
<evidence type="ECO:0000256" key="1">
    <source>
        <dbReference type="SAM" id="Phobius"/>
    </source>
</evidence>
<dbReference type="RefSeq" id="WP_052596135.1">
    <property type="nucleotide sequence ID" value="NZ_CP011112.1"/>
</dbReference>
<evidence type="ECO:0000313" key="3">
    <source>
        <dbReference type="Proteomes" id="UP000066480"/>
    </source>
</evidence>
<dbReference type="PANTHER" id="PTHR37309">
    <property type="entry name" value="SLR0284 PROTEIN"/>
    <property type="match status" value="1"/>
</dbReference>
<keyword evidence="1" id="KW-0472">Membrane</keyword>
<keyword evidence="1" id="KW-1133">Transmembrane helix</keyword>
<dbReference type="PANTHER" id="PTHR37309:SF1">
    <property type="entry name" value="SLR0284 PROTEIN"/>
    <property type="match status" value="1"/>
</dbReference>
<dbReference type="PATRIC" id="fig|571913.6.peg.5121"/>
<dbReference type="Proteomes" id="UP000066480">
    <property type="component" value="Chromosome"/>
</dbReference>
<feature type="transmembrane region" description="Helical" evidence="1">
    <location>
        <begin position="67"/>
        <end position="90"/>
    </location>
</feature>
<evidence type="ECO:0000313" key="2">
    <source>
        <dbReference type="EMBL" id="AKU18382.1"/>
    </source>
</evidence>
<keyword evidence="1" id="KW-0812">Transmembrane</keyword>
<dbReference type="Pfam" id="PF04020">
    <property type="entry name" value="Phage_holin_4_2"/>
    <property type="match status" value="1"/>
</dbReference>
<gene>
    <name evidence="2" type="ORF">VV02_25265</name>
</gene>
<protein>
    <submittedName>
        <fullName evidence="2">Membrane protein</fullName>
    </submittedName>
</protein>
<feature type="transmembrane region" description="Helical" evidence="1">
    <location>
        <begin position="102"/>
        <end position="124"/>
    </location>
</feature>
<proteinExistence type="predicted"/>
<reference evidence="2 3" key="1">
    <citation type="submission" date="2015-03" db="EMBL/GenBank/DDBJ databases">
        <title>Luteipulveratus halotolerans sp. nov., a novel actinobacterium (Dermacoccaceae) from Sarawak, Malaysia.</title>
        <authorList>
            <person name="Juboi H."/>
            <person name="Basik A."/>
            <person name="Shamsul S.S."/>
            <person name="Arnold P."/>
            <person name="Schmitt E.K."/>
            <person name="Sanglier J.-J."/>
            <person name="Yeo T."/>
        </authorList>
    </citation>
    <scope>NUCLEOTIDE SEQUENCE [LARGE SCALE GENOMIC DNA]</scope>
    <source>
        <strain evidence="2 3">MN07-A0370</strain>
    </source>
</reference>
<sequence length="129" mass="14036">MVNFAIKTGINAVALWVAAAVISGITLVQDGAETSSKVITIVLVAAIFGLINAIIKPIAVLFSLPALILTLGLFTLVINAFMLEILSWISDKLDLSFHVEHFWWDAISGAVIITLVSWILNIFLRDDED</sequence>
<organism evidence="2 3">
    <name type="scientific">Luteipulveratus mongoliensis</name>
    <dbReference type="NCBI Taxonomy" id="571913"/>
    <lineage>
        <taxon>Bacteria</taxon>
        <taxon>Bacillati</taxon>
        <taxon>Actinomycetota</taxon>
        <taxon>Actinomycetes</taxon>
        <taxon>Micrococcales</taxon>
        <taxon>Dermacoccaceae</taxon>
        <taxon>Luteipulveratus</taxon>
    </lineage>
</organism>
<keyword evidence="3" id="KW-1185">Reference proteome</keyword>
<dbReference type="OrthoDB" id="9810847at2"/>